<accession>A0A1L8RJQ1</accession>
<evidence type="ECO:0000313" key="5">
    <source>
        <dbReference type="EMBL" id="OJG19996.1"/>
    </source>
</evidence>
<dbReference type="Gene3D" id="3.40.1280.10">
    <property type="match status" value="1"/>
</dbReference>
<gene>
    <name evidence="5" type="ORF">RU97_GL000229</name>
</gene>
<dbReference type="InterPro" id="IPR001537">
    <property type="entry name" value="SpoU_MeTrfase"/>
</dbReference>
<dbReference type="Pfam" id="PF00588">
    <property type="entry name" value="SpoU_methylase"/>
    <property type="match status" value="1"/>
</dbReference>
<dbReference type="GO" id="GO:0005737">
    <property type="term" value="C:cytoplasm"/>
    <property type="evidence" value="ECO:0007669"/>
    <property type="project" value="UniProtKB-ARBA"/>
</dbReference>
<dbReference type="InterPro" id="IPR051259">
    <property type="entry name" value="rRNA_Methyltransferase"/>
</dbReference>
<dbReference type="GO" id="GO:0008173">
    <property type="term" value="F:RNA methyltransferase activity"/>
    <property type="evidence" value="ECO:0007669"/>
    <property type="project" value="InterPro"/>
</dbReference>
<dbReference type="Pfam" id="PF22435">
    <property type="entry name" value="MRM3-like_sub_bind"/>
    <property type="match status" value="1"/>
</dbReference>
<dbReference type="PANTHER" id="PTHR43191">
    <property type="entry name" value="RRNA METHYLTRANSFERASE 3"/>
    <property type="match status" value="1"/>
</dbReference>
<keyword evidence="6" id="KW-1185">Reference proteome</keyword>
<dbReference type="RefSeq" id="WP_067391769.1">
    <property type="nucleotide sequence ID" value="NZ_JXKH01000001.1"/>
</dbReference>
<reference evidence="5 6" key="1">
    <citation type="submission" date="2014-12" db="EMBL/GenBank/DDBJ databases">
        <title>Draft genome sequences of 29 type strains of Enterococci.</title>
        <authorList>
            <person name="Zhong Z."/>
            <person name="Sun Z."/>
            <person name="Liu W."/>
            <person name="Zhang W."/>
            <person name="Zhang H."/>
        </authorList>
    </citation>
    <scope>NUCLEOTIDE SEQUENCE [LARGE SCALE GENOMIC DNA]</scope>
    <source>
        <strain evidence="5 6">DSM 17029</strain>
    </source>
</reference>
<dbReference type="AlphaFoldDB" id="A0A1L8RJQ1"/>
<dbReference type="STRING" id="214095.RU97_GL000229"/>
<dbReference type="EMBL" id="JXKH01000001">
    <property type="protein sequence ID" value="OJG19996.1"/>
    <property type="molecule type" value="Genomic_DNA"/>
</dbReference>
<dbReference type="SUPFAM" id="SSF55315">
    <property type="entry name" value="L30e-like"/>
    <property type="match status" value="1"/>
</dbReference>
<comment type="similarity">
    <text evidence="1">Belongs to the class IV-like SAM-binding methyltransferase superfamily. RNA methyltransferase TrmH family.</text>
</comment>
<dbReference type="InterPro" id="IPR053888">
    <property type="entry name" value="MRM3-like_sub_bind"/>
</dbReference>
<dbReference type="Gene3D" id="3.30.1330.30">
    <property type="match status" value="1"/>
</dbReference>
<evidence type="ECO:0000256" key="3">
    <source>
        <dbReference type="ARBA" id="ARBA00022679"/>
    </source>
</evidence>
<dbReference type="Proteomes" id="UP000181884">
    <property type="component" value="Unassembled WGS sequence"/>
</dbReference>
<dbReference type="InterPro" id="IPR013123">
    <property type="entry name" value="SpoU_subst-bd"/>
</dbReference>
<evidence type="ECO:0000256" key="1">
    <source>
        <dbReference type="ARBA" id="ARBA00007228"/>
    </source>
</evidence>
<dbReference type="SUPFAM" id="SSF75217">
    <property type="entry name" value="alpha/beta knot"/>
    <property type="match status" value="1"/>
</dbReference>
<sequence length="252" mass="27698">MKAITSTKNDQIKQLKKLHQRKARETAQQYLLEGFHLIEEAAQAGVVLGDIFVTPRGEQEWREWLSERDYTLVNEPVMKELSTLPTPQGMIAVAPMLTASVPDELTGAWLLLDRIQDPGNLGTMIRTADAAGFTGVVLGTGTVDLYNGKVLRALQGSQYHVTIAQGDLLEWIDRFKQAVVPVYGTELNPEAKSYREVTPSRDFALIMGNEGQGTAATLLQQTTQNLFIPMKGQAESLNVAVAAGILMFQLAQ</sequence>
<evidence type="ECO:0000256" key="2">
    <source>
        <dbReference type="ARBA" id="ARBA00022603"/>
    </source>
</evidence>
<proteinExistence type="inferred from homology"/>
<keyword evidence="3" id="KW-0808">Transferase</keyword>
<dbReference type="InterPro" id="IPR029064">
    <property type="entry name" value="Ribosomal_eL30-like_sf"/>
</dbReference>
<evidence type="ECO:0000313" key="6">
    <source>
        <dbReference type="Proteomes" id="UP000181884"/>
    </source>
</evidence>
<dbReference type="GO" id="GO:0003723">
    <property type="term" value="F:RNA binding"/>
    <property type="evidence" value="ECO:0007669"/>
    <property type="project" value="InterPro"/>
</dbReference>
<comment type="caution">
    <text evidence="5">The sequence shown here is derived from an EMBL/GenBank/DDBJ whole genome shotgun (WGS) entry which is preliminary data.</text>
</comment>
<evidence type="ECO:0000259" key="4">
    <source>
        <dbReference type="SMART" id="SM00967"/>
    </source>
</evidence>
<dbReference type="CDD" id="cd18095">
    <property type="entry name" value="SpoU-like_rRNA-MTase"/>
    <property type="match status" value="1"/>
</dbReference>
<dbReference type="GO" id="GO:0032259">
    <property type="term" value="P:methylation"/>
    <property type="evidence" value="ECO:0007669"/>
    <property type="project" value="UniProtKB-KW"/>
</dbReference>
<keyword evidence="2" id="KW-0489">Methyltransferase</keyword>
<dbReference type="GO" id="GO:0006396">
    <property type="term" value="P:RNA processing"/>
    <property type="evidence" value="ECO:0007669"/>
    <property type="project" value="InterPro"/>
</dbReference>
<feature type="domain" description="RNA 2-O ribose methyltransferase substrate binding" evidence="4">
    <location>
        <begin position="31"/>
        <end position="100"/>
    </location>
</feature>
<protein>
    <recommendedName>
        <fullName evidence="4">RNA 2-O ribose methyltransferase substrate binding domain-containing protein</fullName>
    </recommendedName>
</protein>
<dbReference type="InterPro" id="IPR029026">
    <property type="entry name" value="tRNA_m1G_MTases_N"/>
</dbReference>
<name>A0A1L8RJQ1_9ENTE</name>
<dbReference type="InterPro" id="IPR029028">
    <property type="entry name" value="Alpha/beta_knot_MTases"/>
</dbReference>
<organism evidence="5 6">
    <name type="scientific">Enterococcus canis</name>
    <dbReference type="NCBI Taxonomy" id="214095"/>
    <lineage>
        <taxon>Bacteria</taxon>
        <taxon>Bacillati</taxon>
        <taxon>Bacillota</taxon>
        <taxon>Bacilli</taxon>
        <taxon>Lactobacillales</taxon>
        <taxon>Enterococcaceae</taxon>
        <taxon>Enterococcus</taxon>
    </lineage>
</organism>
<dbReference type="SMART" id="SM00967">
    <property type="entry name" value="SpoU_sub_bind"/>
    <property type="match status" value="1"/>
</dbReference>
<dbReference type="PANTHER" id="PTHR43191:SF2">
    <property type="entry name" value="RRNA METHYLTRANSFERASE 3, MITOCHONDRIAL"/>
    <property type="match status" value="1"/>
</dbReference>